<organism evidence="1 2">
    <name type="scientific">Heyndrickxia coagulans</name>
    <name type="common">Weizmannia coagulans</name>
    <dbReference type="NCBI Taxonomy" id="1398"/>
    <lineage>
        <taxon>Bacteria</taxon>
        <taxon>Bacillati</taxon>
        <taxon>Bacillota</taxon>
        <taxon>Bacilli</taxon>
        <taxon>Bacillales</taxon>
        <taxon>Bacillaceae</taxon>
        <taxon>Heyndrickxia</taxon>
    </lineage>
</organism>
<dbReference type="EMBL" id="LQYI01000087">
    <property type="protein sequence ID" value="KYC65626.1"/>
    <property type="molecule type" value="Genomic_DNA"/>
</dbReference>
<evidence type="ECO:0000313" key="1">
    <source>
        <dbReference type="EMBL" id="KYC65626.1"/>
    </source>
</evidence>
<reference evidence="1 2" key="1">
    <citation type="submission" date="2016-01" db="EMBL/GenBank/DDBJ databases">
        <title>Genome Sequences of Twelve Sporeforming Bacillus Species Isolated from Foods.</title>
        <authorList>
            <person name="Berendsen E.M."/>
            <person name="Wells-Bennik M.H."/>
            <person name="Krawcyk A.O."/>
            <person name="De Jong A."/>
            <person name="Holsappel S."/>
            <person name="Eijlander R.T."/>
            <person name="Kuipers O.P."/>
        </authorList>
    </citation>
    <scope>NUCLEOTIDE SEQUENCE [LARGE SCALE GENOMIC DNA]</scope>
    <source>
        <strain evidence="1 2">B4099</strain>
    </source>
</reference>
<dbReference type="PATRIC" id="fig|1398.25.peg.332"/>
<accession>A0A150K899</accession>
<proteinExistence type="predicted"/>
<sequence>MKGRDMRATWHFIPQPVYLKDGQRVEWLNESNAAFFVS</sequence>
<evidence type="ECO:0000313" key="2">
    <source>
        <dbReference type="Proteomes" id="UP000075304"/>
    </source>
</evidence>
<protein>
    <submittedName>
        <fullName evidence="1">Uncharacterized protein</fullName>
    </submittedName>
</protein>
<gene>
    <name evidence="1" type="ORF">B4099_1505</name>
</gene>
<comment type="caution">
    <text evidence="1">The sequence shown here is derived from an EMBL/GenBank/DDBJ whole genome shotgun (WGS) entry which is preliminary data.</text>
</comment>
<dbReference type="Proteomes" id="UP000075304">
    <property type="component" value="Unassembled WGS sequence"/>
</dbReference>
<name>A0A150K899_HEYCO</name>
<dbReference type="AlphaFoldDB" id="A0A150K899"/>